<protein>
    <recommendedName>
        <fullName evidence="10">Aspartyl/glutamyl-tRNA(Asn/Gln) amidotransferase subunit B</fullName>
        <shortName evidence="10">Asp/Glu-ADT subunit B</shortName>
        <ecNumber evidence="10">6.3.5.-</ecNumber>
    </recommendedName>
</protein>
<dbReference type="InterPro" id="IPR023168">
    <property type="entry name" value="GatB_Yqey_C_2"/>
</dbReference>
<dbReference type="InterPro" id="IPR042114">
    <property type="entry name" value="GatB_C_1"/>
</dbReference>
<dbReference type="OrthoDB" id="9804078at2"/>
<dbReference type="Gene3D" id="1.10.10.410">
    <property type="match status" value="1"/>
</dbReference>
<dbReference type="FunFam" id="1.10.150.380:FF:000001">
    <property type="entry name" value="Aspartyl/glutamyl-tRNA(Asn/Gln) amidotransferase subunit B"/>
    <property type="match status" value="1"/>
</dbReference>
<evidence type="ECO:0000256" key="1">
    <source>
        <dbReference type="ARBA" id="ARBA00005306"/>
    </source>
</evidence>
<evidence type="ECO:0000256" key="5">
    <source>
        <dbReference type="ARBA" id="ARBA00022840"/>
    </source>
</evidence>
<dbReference type="InterPro" id="IPR018027">
    <property type="entry name" value="Asn/Gln_amidotransferase"/>
</dbReference>
<comment type="caution">
    <text evidence="12">The sequence shown here is derived from an EMBL/GenBank/DDBJ whole genome shotgun (WGS) entry which is preliminary data.</text>
</comment>
<dbReference type="Pfam" id="PF02934">
    <property type="entry name" value="GatB_N"/>
    <property type="match status" value="1"/>
</dbReference>
<evidence type="ECO:0000313" key="13">
    <source>
        <dbReference type="Proteomes" id="UP000295008"/>
    </source>
</evidence>
<feature type="domain" description="Asn/Gln amidotransferase" evidence="11">
    <location>
        <begin position="337"/>
        <end position="484"/>
    </location>
</feature>
<dbReference type="InterPro" id="IPR003789">
    <property type="entry name" value="Asn/Gln_tRNA_amidoTrase-B-like"/>
</dbReference>
<keyword evidence="13" id="KW-1185">Reference proteome</keyword>
<dbReference type="Proteomes" id="UP000295008">
    <property type="component" value="Unassembled WGS sequence"/>
</dbReference>
<comment type="subunit">
    <text evidence="2 10">Heterotrimer of A, B and C subunits.</text>
</comment>
<dbReference type="GO" id="GO:0006412">
    <property type="term" value="P:translation"/>
    <property type="evidence" value="ECO:0007669"/>
    <property type="project" value="UniProtKB-UniRule"/>
</dbReference>
<dbReference type="InterPro" id="IPR004413">
    <property type="entry name" value="GatB"/>
</dbReference>
<dbReference type="InterPro" id="IPR006075">
    <property type="entry name" value="Asn/Gln-tRNA_Trfase_suB/E_cat"/>
</dbReference>
<evidence type="ECO:0000259" key="11">
    <source>
        <dbReference type="SMART" id="SM00845"/>
    </source>
</evidence>
<evidence type="ECO:0000256" key="3">
    <source>
        <dbReference type="ARBA" id="ARBA00022598"/>
    </source>
</evidence>
<dbReference type="FunFam" id="1.10.10.410:FF:000001">
    <property type="entry name" value="Aspartyl/glutamyl-tRNA(Asn/Gln) amidotransferase subunit B"/>
    <property type="match status" value="1"/>
</dbReference>
<dbReference type="EMBL" id="SLUN01000011">
    <property type="protein sequence ID" value="TCL69983.1"/>
    <property type="molecule type" value="Genomic_DNA"/>
</dbReference>
<name>A0A4R1RTV6_HYDET</name>
<keyword evidence="3 10" id="KW-0436">Ligase</keyword>
<dbReference type="PANTHER" id="PTHR11659">
    <property type="entry name" value="GLUTAMYL-TRNA GLN AMIDOTRANSFERASE SUBUNIT B MITOCHONDRIAL AND PROKARYOTIC PET112-RELATED"/>
    <property type="match status" value="1"/>
</dbReference>
<evidence type="ECO:0000256" key="4">
    <source>
        <dbReference type="ARBA" id="ARBA00022741"/>
    </source>
</evidence>
<dbReference type="InterPro" id="IPR014746">
    <property type="entry name" value="Gln_synth/guanido_kin_cat_dom"/>
</dbReference>
<dbReference type="PANTHER" id="PTHR11659:SF0">
    <property type="entry name" value="GLUTAMYL-TRNA(GLN) AMIDOTRANSFERASE SUBUNIT B, MITOCHONDRIAL"/>
    <property type="match status" value="1"/>
</dbReference>
<dbReference type="SUPFAM" id="SSF55931">
    <property type="entry name" value="Glutamine synthetase/guanido kinase"/>
    <property type="match status" value="1"/>
</dbReference>
<comment type="catalytic activity">
    <reaction evidence="8 10">
        <text>L-aspartyl-tRNA(Asn) + L-glutamine + ATP + H2O = L-asparaginyl-tRNA(Asn) + L-glutamate + ADP + phosphate + 2 H(+)</text>
        <dbReference type="Rhea" id="RHEA:14513"/>
        <dbReference type="Rhea" id="RHEA-COMP:9674"/>
        <dbReference type="Rhea" id="RHEA-COMP:9677"/>
        <dbReference type="ChEBI" id="CHEBI:15377"/>
        <dbReference type="ChEBI" id="CHEBI:15378"/>
        <dbReference type="ChEBI" id="CHEBI:29985"/>
        <dbReference type="ChEBI" id="CHEBI:30616"/>
        <dbReference type="ChEBI" id="CHEBI:43474"/>
        <dbReference type="ChEBI" id="CHEBI:58359"/>
        <dbReference type="ChEBI" id="CHEBI:78515"/>
        <dbReference type="ChEBI" id="CHEBI:78516"/>
        <dbReference type="ChEBI" id="CHEBI:456216"/>
    </reaction>
</comment>
<comment type="similarity">
    <text evidence="1 10">Belongs to the GatB/GatE family. GatB subfamily.</text>
</comment>
<dbReference type="InterPro" id="IPR017959">
    <property type="entry name" value="Asn/Gln-tRNA_amidoTrfase_suB/E"/>
</dbReference>
<keyword evidence="12" id="KW-0808">Transferase</keyword>
<dbReference type="GO" id="GO:0050566">
    <property type="term" value="F:asparaginyl-tRNA synthase (glutamine-hydrolyzing) activity"/>
    <property type="evidence" value="ECO:0007669"/>
    <property type="project" value="RHEA"/>
</dbReference>
<dbReference type="SUPFAM" id="SSF89095">
    <property type="entry name" value="GatB/YqeY motif"/>
    <property type="match status" value="1"/>
</dbReference>
<evidence type="ECO:0000313" key="12">
    <source>
        <dbReference type="EMBL" id="TCL69983.1"/>
    </source>
</evidence>
<dbReference type="Pfam" id="PF02637">
    <property type="entry name" value="GatB_Yqey"/>
    <property type="match status" value="1"/>
</dbReference>
<dbReference type="GO" id="GO:0005524">
    <property type="term" value="F:ATP binding"/>
    <property type="evidence" value="ECO:0007669"/>
    <property type="project" value="UniProtKB-KW"/>
</dbReference>
<evidence type="ECO:0000256" key="10">
    <source>
        <dbReference type="HAMAP-Rule" id="MF_00121"/>
    </source>
</evidence>
<dbReference type="EC" id="6.3.5.-" evidence="10"/>
<comment type="catalytic activity">
    <reaction evidence="9 10">
        <text>L-glutamyl-tRNA(Gln) + L-glutamine + ATP + H2O = L-glutaminyl-tRNA(Gln) + L-glutamate + ADP + phosphate + H(+)</text>
        <dbReference type="Rhea" id="RHEA:17521"/>
        <dbReference type="Rhea" id="RHEA-COMP:9681"/>
        <dbReference type="Rhea" id="RHEA-COMP:9684"/>
        <dbReference type="ChEBI" id="CHEBI:15377"/>
        <dbReference type="ChEBI" id="CHEBI:15378"/>
        <dbReference type="ChEBI" id="CHEBI:29985"/>
        <dbReference type="ChEBI" id="CHEBI:30616"/>
        <dbReference type="ChEBI" id="CHEBI:43474"/>
        <dbReference type="ChEBI" id="CHEBI:58359"/>
        <dbReference type="ChEBI" id="CHEBI:78520"/>
        <dbReference type="ChEBI" id="CHEBI:78521"/>
        <dbReference type="ChEBI" id="CHEBI:456216"/>
    </reaction>
</comment>
<dbReference type="HAMAP" id="MF_00121">
    <property type="entry name" value="GatB"/>
    <property type="match status" value="1"/>
</dbReference>
<dbReference type="Gene3D" id="1.10.150.380">
    <property type="entry name" value="GatB domain, N-terminal subdomain"/>
    <property type="match status" value="1"/>
</dbReference>
<dbReference type="GO" id="GO:0070681">
    <property type="term" value="P:glutaminyl-tRNAGln biosynthesis via transamidation"/>
    <property type="evidence" value="ECO:0007669"/>
    <property type="project" value="TreeGrafter"/>
</dbReference>
<evidence type="ECO:0000256" key="8">
    <source>
        <dbReference type="ARBA" id="ARBA00047380"/>
    </source>
</evidence>
<evidence type="ECO:0000256" key="2">
    <source>
        <dbReference type="ARBA" id="ARBA00011123"/>
    </source>
</evidence>
<dbReference type="GO" id="GO:0050567">
    <property type="term" value="F:glutaminyl-tRNA synthase (glutamine-hydrolyzing) activity"/>
    <property type="evidence" value="ECO:0007669"/>
    <property type="project" value="UniProtKB-UniRule"/>
</dbReference>
<keyword evidence="6 10" id="KW-0648">Protein biosynthesis</keyword>
<organism evidence="12 13">
    <name type="scientific">Hydrogenispora ethanolica</name>
    <dbReference type="NCBI Taxonomy" id="1082276"/>
    <lineage>
        <taxon>Bacteria</taxon>
        <taxon>Bacillati</taxon>
        <taxon>Bacillota</taxon>
        <taxon>Hydrogenispora</taxon>
    </lineage>
</organism>
<keyword evidence="5 10" id="KW-0067">ATP-binding</keyword>
<dbReference type="NCBIfam" id="NF004012">
    <property type="entry name" value="PRK05477.1-2"/>
    <property type="match status" value="1"/>
</dbReference>
<accession>A0A4R1RTV6</accession>
<dbReference type="RefSeq" id="WP_132014305.1">
    <property type="nucleotide sequence ID" value="NZ_SLUN01000011.1"/>
</dbReference>
<keyword evidence="4 10" id="KW-0547">Nucleotide-binding</keyword>
<dbReference type="AlphaFoldDB" id="A0A4R1RTV6"/>
<comment type="function">
    <text evidence="7 10">Allows the formation of correctly charged Asn-tRNA(Asn) or Gln-tRNA(Gln) through the transamidation of misacylated Asp-tRNA(Asn) or Glu-tRNA(Gln) in organisms which lack either or both of asparaginyl-tRNA or glutaminyl-tRNA synthetases. The reaction takes place in the presence of glutamine and ATP through an activated phospho-Asp-tRNA(Asn) or phospho-Glu-tRNA(Gln).</text>
</comment>
<proteinExistence type="inferred from homology"/>
<dbReference type="GO" id="GO:0016740">
    <property type="term" value="F:transferase activity"/>
    <property type="evidence" value="ECO:0007669"/>
    <property type="project" value="UniProtKB-KW"/>
</dbReference>
<evidence type="ECO:0000256" key="9">
    <source>
        <dbReference type="ARBA" id="ARBA00047913"/>
    </source>
</evidence>
<gene>
    <name evidence="10" type="primary">gatB</name>
    <name evidence="12" type="ORF">EDC14_1011105</name>
</gene>
<dbReference type="NCBIfam" id="TIGR00133">
    <property type="entry name" value="gatB"/>
    <property type="match status" value="1"/>
</dbReference>
<dbReference type="NCBIfam" id="NF004014">
    <property type="entry name" value="PRK05477.1-4"/>
    <property type="match status" value="1"/>
</dbReference>
<sequence length="488" mass="54200">MPLADYEIVIGLEVHAELKTETKVFCNCTTKFGGEPNSQVCPVCLGLPGALPVLNEQAMDYAILAGLALNCQIAPFSKFDRKQYFYPDSPKAYQISQYDLPLCKDGWIEIAADGEPDTLKKVGIIRVHLEEEAGKTVHSGTGILDSDYAMQDYNRCGIPLIEIVGAPDLRSPKEAKDYLEKLKILLQYTGVSDCKMEEGSLRCDANISLRPKGQKEFGVLAEIKNMNSFRAVQAALEYEAARQARLLDEGEKMVKQTRAWDEAKGITVFMRSKEEASDYRYFPEPDLVPMVIPPERINGLRERLPEMPDSRRRRYVAEWGLPEYDAALLSGSLEMAQFFEAAVAAYGEAKAVSNWMMSELARLMNQERVEFGGLKIHSEQLAKLLKMIDAGTISGKIAKTVFETMFASGKDPEAIVAEQGLVQISDAGELEALARKVLAAHPQSVADYLAGKERAIGFLVGQMMKETKGRANPGIVNELLKQELEKQR</sequence>
<evidence type="ECO:0000256" key="6">
    <source>
        <dbReference type="ARBA" id="ARBA00022917"/>
    </source>
</evidence>
<reference evidence="12 13" key="1">
    <citation type="submission" date="2019-03" db="EMBL/GenBank/DDBJ databases">
        <title>Genomic Encyclopedia of Type Strains, Phase IV (KMG-IV): sequencing the most valuable type-strain genomes for metagenomic binning, comparative biology and taxonomic classification.</title>
        <authorList>
            <person name="Goeker M."/>
        </authorList>
    </citation>
    <scope>NUCLEOTIDE SEQUENCE [LARGE SCALE GENOMIC DNA]</scope>
    <source>
        <strain evidence="12 13">LX-B</strain>
    </source>
</reference>
<evidence type="ECO:0000256" key="7">
    <source>
        <dbReference type="ARBA" id="ARBA00024799"/>
    </source>
</evidence>
<dbReference type="SMART" id="SM00845">
    <property type="entry name" value="GatB_Yqey"/>
    <property type="match status" value="1"/>
</dbReference>